<accession>A0A2A2MC68</accession>
<evidence type="ECO:0000259" key="4">
    <source>
        <dbReference type="PROSITE" id="PS01124"/>
    </source>
</evidence>
<evidence type="ECO:0000256" key="2">
    <source>
        <dbReference type="ARBA" id="ARBA00023125"/>
    </source>
</evidence>
<keyword evidence="2" id="KW-0238">DNA-binding</keyword>
<dbReference type="PANTHER" id="PTHR47504:SF3">
    <property type="entry name" value="HTH-TYPE TRANSCRIPTIONAL REGULATOR YKGA-RELATED"/>
    <property type="match status" value="1"/>
</dbReference>
<dbReference type="Pfam" id="PF06445">
    <property type="entry name" value="GyrI-like"/>
    <property type="match status" value="1"/>
</dbReference>
<dbReference type="SMART" id="SM00342">
    <property type="entry name" value="HTH_ARAC"/>
    <property type="match status" value="1"/>
</dbReference>
<dbReference type="RefSeq" id="WP_052238097.1">
    <property type="nucleotide sequence ID" value="NZ_CAUFSP010000023.1"/>
</dbReference>
<reference evidence="5 6" key="1">
    <citation type="submission" date="2017-08" db="EMBL/GenBank/DDBJ databases">
        <title>Draft Genome Sequence of Hafnia alvei CITHA-6 Isolated from Raw Bovine Milk.</title>
        <authorList>
            <person name="Culligan E.P."/>
            <person name="Mcsweeney A."/>
            <person name="O'Doherty C."/>
            <person name="Gleeson E."/>
            <person name="O'Riordan D."/>
            <person name="Sleator R.D."/>
        </authorList>
    </citation>
    <scope>NUCLEOTIDE SEQUENCE [LARGE SCALE GENOMIC DNA]</scope>
    <source>
        <strain evidence="5 6">CITHA-6</strain>
    </source>
</reference>
<keyword evidence="3" id="KW-0804">Transcription</keyword>
<dbReference type="InterPro" id="IPR029442">
    <property type="entry name" value="GyrI-like"/>
</dbReference>
<dbReference type="Gene3D" id="3.20.80.10">
    <property type="entry name" value="Regulatory factor, effector binding domain"/>
    <property type="match status" value="1"/>
</dbReference>
<gene>
    <name evidence="5" type="ORF">CJD50_12320</name>
</gene>
<name>A0A2A2MC68_9GAMM</name>
<dbReference type="GO" id="GO:0003700">
    <property type="term" value="F:DNA-binding transcription factor activity"/>
    <property type="evidence" value="ECO:0007669"/>
    <property type="project" value="InterPro"/>
</dbReference>
<dbReference type="InterPro" id="IPR011256">
    <property type="entry name" value="Reg_factor_effector_dom_sf"/>
</dbReference>
<dbReference type="SUPFAM" id="SSF46689">
    <property type="entry name" value="Homeodomain-like"/>
    <property type="match status" value="1"/>
</dbReference>
<comment type="caution">
    <text evidence="5">The sequence shown here is derived from an EMBL/GenBank/DDBJ whole genome shotgun (WGS) entry which is preliminary data.</text>
</comment>
<dbReference type="AlphaFoldDB" id="A0A2A2MC68"/>
<dbReference type="InterPro" id="IPR018060">
    <property type="entry name" value="HTH_AraC"/>
</dbReference>
<dbReference type="PANTHER" id="PTHR47504">
    <property type="entry name" value="RIGHT ORIGIN-BINDING PROTEIN"/>
    <property type="match status" value="1"/>
</dbReference>
<dbReference type="GO" id="GO:0043565">
    <property type="term" value="F:sequence-specific DNA binding"/>
    <property type="evidence" value="ECO:0007669"/>
    <property type="project" value="InterPro"/>
</dbReference>
<dbReference type="Pfam" id="PF12833">
    <property type="entry name" value="HTH_18"/>
    <property type="match status" value="1"/>
</dbReference>
<dbReference type="SUPFAM" id="SSF55136">
    <property type="entry name" value="Probable bacterial effector-binding domain"/>
    <property type="match status" value="1"/>
</dbReference>
<proteinExistence type="predicted"/>
<evidence type="ECO:0000313" key="6">
    <source>
        <dbReference type="Proteomes" id="UP000218796"/>
    </source>
</evidence>
<dbReference type="OrthoDB" id="9783876at2"/>
<evidence type="ECO:0000313" key="5">
    <source>
        <dbReference type="EMBL" id="PAV96477.1"/>
    </source>
</evidence>
<feature type="domain" description="HTH araC/xylS-type" evidence="4">
    <location>
        <begin position="7"/>
        <end position="105"/>
    </location>
</feature>
<dbReference type="InterPro" id="IPR009057">
    <property type="entry name" value="Homeodomain-like_sf"/>
</dbReference>
<keyword evidence="1" id="KW-0805">Transcription regulation</keyword>
<dbReference type="PROSITE" id="PS01124">
    <property type="entry name" value="HTH_ARAC_FAMILY_2"/>
    <property type="match status" value="1"/>
</dbReference>
<sequence length="280" mass="32520">MDSKTCRNILYWVERNIYTGASIAQLVDVIGMSRRTLEVKFRQNYGISLGTYIFRRKMTRAAVTLKFSRLPITEIAIGLHYHSGQSFSRAFQRFFGKSPTAYRNDITWNTHILQFTFLYALPDFRTEIIFWDEPRFIAGNKINYKARTDIDDRSFIDNIRGYANEHLNNDADSIWVTTSINDISCITTSRDDLVCVEATVGITVENEEECSMTIPKGQYAMFSFHGPWGDYYLFSKLIFIKSLAEHDLQWANNTSILNIHSLCNENHKIHCDMYIPILKI</sequence>
<dbReference type="EMBL" id="NQMS01000004">
    <property type="protein sequence ID" value="PAV96477.1"/>
    <property type="molecule type" value="Genomic_DNA"/>
</dbReference>
<dbReference type="InterPro" id="IPR050959">
    <property type="entry name" value="MarA-like"/>
</dbReference>
<dbReference type="Gene3D" id="1.10.10.60">
    <property type="entry name" value="Homeodomain-like"/>
    <property type="match status" value="2"/>
</dbReference>
<organism evidence="5 6">
    <name type="scientific">Hafnia paralvei</name>
    <dbReference type="NCBI Taxonomy" id="546367"/>
    <lineage>
        <taxon>Bacteria</taxon>
        <taxon>Pseudomonadati</taxon>
        <taxon>Pseudomonadota</taxon>
        <taxon>Gammaproteobacteria</taxon>
        <taxon>Enterobacterales</taxon>
        <taxon>Hafniaceae</taxon>
        <taxon>Hafnia</taxon>
    </lineage>
</organism>
<dbReference type="Proteomes" id="UP000218796">
    <property type="component" value="Unassembled WGS sequence"/>
</dbReference>
<evidence type="ECO:0000256" key="1">
    <source>
        <dbReference type="ARBA" id="ARBA00023015"/>
    </source>
</evidence>
<keyword evidence="6" id="KW-1185">Reference proteome</keyword>
<evidence type="ECO:0000256" key="3">
    <source>
        <dbReference type="ARBA" id="ARBA00023163"/>
    </source>
</evidence>
<protein>
    <submittedName>
        <fullName evidence="5">AraC family transcriptional regulator</fullName>
    </submittedName>
</protein>